<evidence type="ECO:0000256" key="3">
    <source>
        <dbReference type="ARBA" id="ARBA00022490"/>
    </source>
</evidence>
<dbReference type="Ensembl" id="ENSCWAT00000016809.1">
    <property type="protein sequence ID" value="ENSCWAP00000015490.1"/>
    <property type="gene ID" value="ENSCWAG00000011993.1"/>
</dbReference>
<evidence type="ECO:0000259" key="13">
    <source>
        <dbReference type="PROSITE" id="PS51388"/>
    </source>
</evidence>
<dbReference type="PANTHER" id="PTHR11566">
    <property type="entry name" value="DYNAMIN"/>
    <property type="match status" value="1"/>
</dbReference>
<dbReference type="InterPro" id="IPR019762">
    <property type="entry name" value="Dynamin_GTPase_CS"/>
</dbReference>
<dbReference type="SUPFAM" id="SSF52540">
    <property type="entry name" value="P-loop containing nucleoside triphosphate hydrolases"/>
    <property type="match status" value="1"/>
</dbReference>
<dbReference type="GO" id="GO:0008017">
    <property type="term" value="F:microtubule binding"/>
    <property type="evidence" value="ECO:0007669"/>
    <property type="project" value="TreeGrafter"/>
</dbReference>
<evidence type="ECO:0000256" key="6">
    <source>
        <dbReference type="ARBA" id="ARBA00022859"/>
    </source>
</evidence>
<evidence type="ECO:0000256" key="10">
    <source>
        <dbReference type="ARBA" id="ARBA00043055"/>
    </source>
</evidence>
<feature type="domain" description="GED" evidence="13">
    <location>
        <begin position="576"/>
        <end position="664"/>
    </location>
</feature>
<dbReference type="GO" id="GO:0005789">
    <property type="term" value="C:endoplasmic reticulum membrane"/>
    <property type="evidence" value="ECO:0007669"/>
    <property type="project" value="UniProtKB-SubCell"/>
</dbReference>
<dbReference type="GO" id="GO:0048471">
    <property type="term" value="C:perinuclear region of cytoplasm"/>
    <property type="evidence" value="ECO:0007669"/>
    <property type="project" value="UniProtKB-SubCell"/>
</dbReference>
<dbReference type="FunFam" id="1.20.120.1240:FF:000007">
    <property type="entry name" value="Interferon-induced GTP-binding protein Mx1"/>
    <property type="match status" value="1"/>
</dbReference>
<dbReference type="GO" id="GO:0042802">
    <property type="term" value="F:identical protein binding"/>
    <property type="evidence" value="ECO:0007669"/>
    <property type="project" value="Ensembl"/>
</dbReference>
<sequence length="664" mass="75551">MVYSECDNKEPDSVSASSHLLLNGNDDLEKSHGTGPENNLYSQYEEKVRPCIDLIDSLRALGVEQDLALPAIAVIGDQSSGKSSVLEALSGVALPRGSGIVTRCPLVLKLKKLVNEDGWKGKVSFRDFETEISDASQVEKEVSAAQNAIAGEGVGISHELISLEVSSPHVPDLTLIDLPGITRVAVGNQPYDIEYQIKSLIKKYICKQETINLVVVPCNVDIATTEALRMAQEVDPEGDRTIGILTKPDLVDKGTEDKIVDVVRNLVFHLKKGYMIVKCRGQQDIQDQLSLAKALQKEQAFFESHAHFRDLLEEGKATVPCLAERLTSELILHICKTLPVLENQIKESHQKITEELQKYGSDIPEDESGKMFFLIDKIDTFNNDITALIQGEEAVEKYESRLFTKIRNEFCRWSGVVEKNFEKGYDAICKQIQLFENQYRGRELPGFVNYNTFETIIKNQVRVLEEPAVDMLHTVTDIVRLAFTTVSETNFNEFFNLHRTAKSKIEDIKLEQEKEAEKSIRLHFQMEQIVYCQDQAYRGTLQRVREKETEEEKNRKSNHFFASQTPSSDPSSDPSVAEIFQHLIAYHQEVGKRISSHIPLIIQFFVLRTFGQQLQKNMLQLLQNKDQYDWLLRERSDTSDKRKFLKERLARLTQARRRLAKFPG</sequence>
<dbReference type="AlphaFoldDB" id="A0A8C3WJJ9"/>
<proteinExistence type="inferred from homology"/>
<feature type="domain" description="Dynamin-type G" evidence="14">
    <location>
        <begin position="66"/>
        <end position="339"/>
    </location>
</feature>
<evidence type="ECO:0000256" key="12">
    <source>
        <dbReference type="SAM" id="MobiDB-lite"/>
    </source>
</evidence>
<reference evidence="15" key="1">
    <citation type="submission" date="2025-08" db="UniProtKB">
        <authorList>
            <consortium name="Ensembl"/>
        </authorList>
    </citation>
    <scope>IDENTIFICATION</scope>
</reference>
<comment type="similarity">
    <text evidence="11">Belongs to the TRAFAC class dynamin-like GTPase superfamily. Dynamin/Fzo/YdjA family.</text>
</comment>
<dbReference type="GeneTree" id="ENSGT00940000155686"/>
<dbReference type="Pfam" id="PF01031">
    <property type="entry name" value="Dynamin_M"/>
    <property type="match status" value="1"/>
</dbReference>
<dbReference type="InterPro" id="IPR045063">
    <property type="entry name" value="Dynamin_N"/>
</dbReference>
<keyword evidence="3" id="KW-0963">Cytoplasm</keyword>
<dbReference type="InterPro" id="IPR020850">
    <property type="entry name" value="GED_dom"/>
</dbReference>
<feature type="region of interest" description="Disordered" evidence="12">
    <location>
        <begin position="546"/>
        <end position="574"/>
    </location>
</feature>
<evidence type="ECO:0000256" key="1">
    <source>
        <dbReference type="ARBA" id="ARBA00004397"/>
    </source>
</evidence>
<dbReference type="GO" id="GO:0031623">
    <property type="term" value="P:receptor internalization"/>
    <property type="evidence" value="ECO:0007669"/>
    <property type="project" value="TreeGrafter"/>
</dbReference>
<evidence type="ECO:0000256" key="11">
    <source>
        <dbReference type="RuleBase" id="RU003932"/>
    </source>
</evidence>
<dbReference type="GO" id="GO:0005886">
    <property type="term" value="C:plasma membrane"/>
    <property type="evidence" value="ECO:0007669"/>
    <property type="project" value="TreeGrafter"/>
</dbReference>
<dbReference type="CDD" id="cd08771">
    <property type="entry name" value="DLP_1"/>
    <property type="match status" value="1"/>
</dbReference>
<dbReference type="GO" id="GO:0005829">
    <property type="term" value="C:cytosol"/>
    <property type="evidence" value="ECO:0007669"/>
    <property type="project" value="Ensembl"/>
</dbReference>
<protein>
    <recommendedName>
        <fullName evidence="8">Interferon-induced GTP-binding protein Mx1</fullName>
    </recommendedName>
    <alternativeName>
        <fullName evidence="10">Myxoma resistance protein 1</fullName>
    </alternativeName>
    <alternativeName>
        <fullName evidence="9">Myxovirus resistance protein 1</fullName>
    </alternativeName>
</protein>
<evidence type="ECO:0000313" key="16">
    <source>
        <dbReference type="Proteomes" id="UP000694540"/>
    </source>
</evidence>
<keyword evidence="5 11" id="KW-0547">Nucleotide-binding</keyword>
<evidence type="ECO:0000256" key="7">
    <source>
        <dbReference type="ARBA" id="ARBA00023134"/>
    </source>
</evidence>
<dbReference type="GO" id="GO:0005874">
    <property type="term" value="C:microtubule"/>
    <property type="evidence" value="ECO:0007669"/>
    <property type="project" value="TreeGrafter"/>
</dbReference>
<dbReference type="GO" id="GO:0016185">
    <property type="term" value="P:synaptic vesicle budding from presynaptic endocytic zone membrane"/>
    <property type="evidence" value="ECO:0007669"/>
    <property type="project" value="TreeGrafter"/>
</dbReference>
<dbReference type="InterPro" id="IPR022812">
    <property type="entry name" value="Dynamin"/>
</dbReference>
<dbReference type="InterPro" id="IPR030381">
    <property type="entry name" value="G_DYNAMIN_dom"/>
</dbReference>
<dbReference type="PRINTS" id="PR00195">
    <property type="entry name" value="DYNAMIN"/>
</dbReference>
<dbReference type="InterPro" id="IPR027417">
    <property type="entry name" value="P-loop_NTPase"/>
</dbReference>
<keyword evidence="16" id="KW-1185">Reference proteome</keyword>
<dbReference type="InterPro" id="IPR000375">
    <property type="entry name" value="Dynamin_stalk"/>
</dbReference>
<feature type="compositionally biased region" description="Basic and acidic residues" evidence="12">
    <location>
        <begin position="546"/>
        <end position="555"/>
    </location>
</feature>
<evidence type="ECO:0000313" key="15">
    <source>
        <dbReference type="Ensembl" id="ENSCWAP00000015490.1"/>
    </source>
</evidence>
<dbReference type="PROSITE" id="PS51388">
    <property type="entry name" value="GED"/>
    <property type="match status" value="1"/>
</dbReference>
<evidence type="ECO:0000256" key="5">
    <source>
        <dbReference type="ARBA" id="ARBA00022741"/>
    </source>
</evidence>
<dbReference type="Pfam" id="PF00350">
    <property type="entry name" value="Dynamin_N"/>
    <property type="match status" value="1"/>
</dbReference>
<keyword evidence="7 11" id="KW-0342">GTP-binding</keyword>
<dbReference type="Proteomes" id="UP000694540">
    <property type="component" value="Unplaced"/>
</dbReference>
<dbReference type="Pfam" id="PF02212">
    <property type="entry name" value="GED"/>
    <property type="match status" value="1"/>
</dbReference>
<dbReference type="SMART" id="SM00053">
    <property type="entry name" value="DYNc"/>
    <property type="match status" value="1"/>
</dbReference>
<evidence type="ECO:0000256" key="4">
    <source>
        <dbReference type="ARBA" id="ARBA00022588"/>
    </source>
</evidence>
<dbReference type="Gene3D" id="3.40.50.300">
    <property type="entry name" value="P-loop containing nucleotide triphosphate hydrolases"/>
    <property type="match status" value="1"/>
</dbReference>
<dbReference type="FunFam" id="3.40.50.300:FF:000621">
    <property type="entry name" value="Interferon-induced GTP-binding protein Mx1"/>
    <property type="match status" value="1"/>
</dbReference>
<evidence type="ECO:0000256" key="9">
    <source>
        <dbReference type="ARBA" id="ARBA00042029"/>
    </source>
</evidence>
<dbReference type="GO" id="GO:0098793">
    <property type="term" value="C:presynapse"/>
    <property type="evidence" value="ECO:0007669"/>
    <property type="project" value="GOC"/>
</dbReference>
<keyword evidence="6" id="KW-0391">Immunity</keyword>
<evidence type="ECO:0000256" key="8">
    <source>
        <dbReference type="ARBA" id="ARBA00039833"/>
    </source>
</evidence>
<reference evidence="15" key="2">
    <citation type="submission" date="2025-09" db="UniProtKB">
        <authorList>
            <consortium name="Ensembl"/>
        </authorList>
    </citation>
    <scope>IDENTIFICATION</scope>
</reference>
<dbReference type="Gene3D" id="1.20.120.1240">
    <property type="entry name" value="Dynamin, middle domain"/>
    <property type="match status" value="1"/>
</dbReference>
<keyword evidence="4" id="KW-0399">Innate immunity</keyword>
<dbReference type="GO" id="GO:0140374">
    <property type="term" value="P:antiviral innate immune response"/>
    <property type="evidence" value="ECO:0007669"/>
    <property type="project" value="Ensembl"/>
</dbReference>
<dbReference type="PANTHER" id="PTHR11566:SF217">
    <property type="entry name" value="INTERFERON-INDUCED GTP-BINDING PROTEIN MX1"/>
    <property type="match status" value="1"/>
</dbReference>
<comment type="subcellular location">
    <subcellularLocation>
        <location evidence="2">Cytoplasm</location>
        <location evidence="2">Perinuclear region</location>
    </subcellularLocation>
    <subcellularLocation>
        <location evidence="1">Endoplasmic reticulum membrane</location>
        <topology evidence="1">Peripheral membrane protein</topology>
        <orientation evidence="1">Cytoplasmic side</orientation>
    </subcellularLocation>
</comment>
<dbReference type="GO" id="GO:0070106">
    <property type="term" value="P:interleukin-27-mediated signaling pathway"/>
    <property type="evidence" value="ECO:0007669"/>
    <property type="project" value="Ensembl"/>
</dbReference>
<dbReference type="GO" id="GO:0003924">
    <property type="term" value="F:GTPase activity"/>
    <property type="evidence" value="ECO:0007669"/>
    <property type="project" value="InterPro"/>
</dbReference>
<evidence type="ECO:0000259" key="14">
    <source>
        <dbReference type="PROSITE" id="PS51718"/>
    </source>
</evidence>
<accession>A0A8C3WJJ9</accession>
<dbReference type="InterPro" id="IPR003130">
    <property type="entry name" value="GED"/>
</dbReference>
<dbReference type="PROSITE" id="PS00410">
    <property type="entry name" value="G_DYNAMIN_1"/>
    <property type="match status" value="1"/>
</dbReference>
<gene>
    <name evidence="15" type="primary">MX1</name>
</gene>
<dbReference type="GO" id="GO:0005525">
    <property type="term" value="F:GTP binding"/>
    <property type="evidence" value="ECO:0007669"/>
    <property type="project" value="UniProtKB-KW"/>
</dbReference>
<dbReference type="GO" id="GO:0045071">
    <property type="term" value="P:negative regulation of viral genome replication"/>
    <property type="evidence" value="ECO:0007669"/>
    <property type="project" value="Ensembl"/>
</dbReference>
<dbReference type="PROSITE" id="PS51718">
    <property type="entry name" value="G_DYNAMIN_2"/>
    <property type="match status" value="1"/>
</dbReference>
<dbReference type="GO" id="GO:0031965">
    <property type="term" value="C:nuclear membrane"/>
    <property type="evidence" value="ECO:0007669"/>
    <property type="project" value="Ensembl"/>
</dbReference>
<name>A0A8C3WJJ9_9CETA</name>
<evidence type="ECO:0000256" key="2">
    <source>
        <dbReference type="ARBA" id="ARBA00004556"/>
    </source>
</evidence>
<organism evidence="15 16">
    <name type="scientific">Catagonus wagneri</name>
    <name type="common">Chacoan peccary</name>
    <dbReference type="NCBI Taxonomy" id="51154"/>
    <lineage>
        <taxon>Eukaryota</taxon>
        <taxon>Metazoa</taxon>
        <taxon>Chordata</taxon>
        <taxon>Craniata</taxon>
        <taxon>Vertebrata</taxon>
        <taxon>Euteleostomi</taxon>
        <taxon>Mammalia</taxon>
        <taxon>Eutheria</taxon>
        <taxon>Laurasiatheria</taxon>
        <taxon>Artiodactyla</taxon>
        <taxon>Suina</taxon>
        <taxon>Tayassuidae</taxon>
        <taxon>Catagonus</taxon>
    </lineage>
</organism>
<dbReference type="InterPro" id="IPR001401">
    <property type="entry name" value="Dynamin_GTPase"/>
</dbReference>
<dbReference type="SMART" id="SM00302">
    <property type="entry name" value="GED"/>
    <property type="match status" value="1"/>
</dbReference>